<dbReference type="PANTHER" id="PTHR30055:SF151">
    <property type="entry name" value="TRANSCRIPTIONAL REGULATORY PROTEIN"/>
    <property type="match status" value="1"/>
</dbReference>
<keyword evidence="3" id="KW-0804">Transcription</keyword>
<evidence type="ECO:0000256" key="1">
    <source>
        <dbReference type="ARBA" id="ARBA00023015"/>
    </source>
</evidence>
<evidence type="ECO:0000256" key="2">
    <source>
        <dbReference type="ARBA" id="ARBA00023125"/>
    </source>
</evidence>
<dbReference type="EMBL" id="CP147846">
    <property type="protein sequence ID" value="WXG68386.1"/>
    <property type="molecule type" value="Genomic_DNA"/>
</dbReference>
<dbReference type="InterPro" id="IPR009057">
    <property type="entry name" value="Homeodomain-like_sf"/>
</dbReference>
<dbReference type="Gene3D" id="1.10.357.10">
    <property type="entry name" value="Tetracycline Repressor, domain 2"/>
    <property type="match status" value="1"/>
</dbReference>
<keyword evidence="7" id="KW-1185">Reference proteome</keyword>
<feature type="domain" description="HTH tetR-type" evidence="5">
    <location>
        <begin position="11"/>
        <end position="71"/>
    </location>
</feature>
<dbReference type="InterPro" id="IPR036271">
    <property type="entry name" value="Tet_transcr_reg_TetR-rel_C_sf"/>
</dbReference>
<keyword evidence="2 4" id="KW-0238">DNA-binding</keyword>
<evidence type="ECO:0000313" key="7">
    <source>
        <dbReference type="Proteomes" id="UP001432000"/>
    </source>
</evidence>
<dbReference type="Proteomes" id="UP001432000">
    <property type="component" value="Chromosome"/>
</dbReference>
<organism evidence="6 7">
    <name type="scientific">Rhodococcus sovatensis</name>
    <dbReference type="NCBI Taxonomy" id="1805840"/>
    <lineage>
        <taxon>Bacteria</taxon>
        <taxon>Bacillati</taxon>
        <taxon>Actinomycetota</taxon>
        <taxon>Actinomycetes</taxon>
        <taxon>Mycobacteriales</taxon>
        <taxon>Nocardiaceae</taxon>
        <taxon>Rhodococcus</taxon>
    </lineage>
</organism>
<dbReference type="SUPFAM" id="SSF48498">
    <property type="entry name" value="Tetracyclin repressor-like, C-terminal domain"/>
    <property type="match status" value="1"/>
</dbReference>
<name>A0ABZ2PGY7_9NOCA</name>
<dbReference type="InterPro" id="IPR050109">
    <property type="entry name" value="HTH-type_TetR-like_transc_reg"/>
</dbReference>
<dbReference type="SUPFAM" id="SSF46689">
    <property type="entry name" value="Homeodomain-like"/>
    <property type="match status" value="1"/>
</dbReference>
<dbReference type="Pfam" id="PF02909">
    <property type="entry name" value="TetR_C_1"/>
    <property type="match status" value="1"/>
</dbReference>
<evidence type="ECO:0000256" key="4">
    <source>
        <dbReference type="PROSITE-ProRule" id="PRU00335"/>
    </source>
</evidence>
<dbReference type="RefSeq" id="WP_338888565.1">
    <property type="nucleotide sequence ID" value="NZ_CP147846.1"/>
</dbReference>
<sequence>MARKNERRADALSHERIVDAAIEILDTDGENALTFRALSTRLATGSGAIYWHVRNKSELLGAATDGVVTRILADTADEASPRASITTTALALFDAIDARPWIGAQLAREIGQMATARILEVFGTQVRALGVPDRALFDATSALVSFVLGAAGQNAANAANARLHGNETDRTTALASVAHRWTELDPARFPFLHRIAAQVPGHDDRMQFLAGVDYLLAGIESRVSQQR</sequence>
<dbReference type="Pfam" id="PF00440">
    <property type="entry name" value="TetR_N"/>
    <property type="match status" value="1"/>
</dbReference>
<dbReference type="PANTHER" id="PTHR30055">
    <property type="entry name" value="HTH-TYPE TRANSCRIPTIONAL REGULATOR RUTR"/>
    <property type="match status" value="1"/>
</dbReference>
<evidence type="ECO:0000313" key="6">
    <source>
        <dbReference type="EMBL" id="WXG68386.1"/>
    </source>
</evidence>
<keyword evidence="1" id="KW-0805">Transcription regulation</keyword>
<dbReference type="PROSITE" id="PS50977">
    <property type="entry name" value="HTH_TETR_2"/>
    <property type="match status" value="1"/>
</dbReference>
<gene>
    <name evidence="6" type="ORF">WDS16_24860</name>
</gene>
<evidence type="ECO:0000259" key="5">
    <source>
        <dbReference type="PROSITE" id="PS50977"/>
    </source>
</evidence>
<reference evidence="6 7" key="1">
    <citation type="submission" date="2024-03" db="EMBL/GenBank/DDBJ databases">
        <title>Natural products discovery in diverse microorganisms through a two-stage MS feature dereplication strategy.</title>
        <authorList>
            <person name="Zhang R."/>
        </authorList>
    </citation>
    <scope>NUCLEOTIDE SEQUENCE [LARGE SCALE GENOMIC DNA]</scope>
    <source>
        <strain evidence="6 7">18930</strain>
    </source>
</reference>
<protein>
    <submittedName>
        <fullName evidence="6">TetR family transcriptional regulator</fullName>
    </submittedName>
</protein>
<dbReference type="InterPro" id="IPR001647">
    <property type="entry name" value="HTH_TetR"/>
</dbReference>
<accession>A0ABZ2PGY7</accession>
<dbReference type="Gene3D" id="1.10.10.60">
    <property type="entry name" value="Homeodomain-like"/>
    <property type="match status" value="1"/>
</dbReference>
<evidence type="ECO:0000256" key="3">
    <source>
        <dbReference type="ARBA" id="ARBA00023163"/>
    </source>
</evidence>
<proteinExistence type="predicted"/>
<dbReference type="InterPro" id="IPR004111">
    <property type="entry name" value="Repressor_TetR_C"/>
</dbReference>
<feature type="DNA-binding region" description="H-T-H motif" evidence="4">
    <location>
        <begin position="34"/>
        <end position="53"/>
    </location>
</feature>